<evidence type="ECO:0000256" key="10">
    <source>
        <dbReference type="ARBA" id="ARBA00044721"/>
    </source>
</evidence>
<reference evidence="14" key="1">
    <citation type="submission" date="2021-12" db="EMBL/GenBank/DDBJ databases">
        <authorList>
            <person name="King R."/>
        </authorList>
    </citation>
    <scope>NUCLEOTIDE SEQUENCE</scope>
</reference>
<keyword evidence="4 12" id="KW-0328">Glycosyltransferase</keyword>
<evidence type="ECO:0000256" key="2">
    <source>
        <dbReference type="ARBA" id="ARBA00004922"/>
    </source>
</evidence>
<feature type="transmembrane region" description="Helical" evidence="12">
    <location>
        <begin position="56"/>
        <end position="78"/>
    </location>
</feature>
<dbReference type="PANTHER" id="PTHR22760:SF1">
    <property type="entry name" value="DOL-P-MAN:MAN(7)GLCNAC(2)-PP-DOL ALPHA-1,6-MANNOSYLTRANSFERASE"/>
    <property type="match status" value="1"/>
</dbReference>
<dbReference type="Pfam" id="PF03901">
    <property type="entry name" value="Glyco_transf_22"/>
    <property type="match status" value="1"/>
</dbReference>
<keyword evidence="7 12" id="KW-0256">Endoplasmic reticulum</keyword>
<evidence type="ECO:0000256" key="9">
    <source>
        <dbReference type="ARBA" id="ARBA00023136"/>
    </source>
</evidence>
<sequence length="770" mass="88115">MVQLLYIVASLHVLLCPFTKVEESFNIQATHDILYHRYNLAQYDHNEFPGVVPRTFIGPLIISALSAPLVSILHLTGINKFWMQYVVRLTLAVSVIGAWSRVRNALQKQFGSTYAWWYTLITVTQYHFMFYMSRPLPNIMVLPLVLLAFEGWISGNHKQFLWMAGASIVIFRAELAMLFGLFLIIDLYFNKIDFKTLFKIVIPAGVALVALTVTVDSIFWRRLLWPEAEVFWFNTIMNKSSDWGTSPFLWYFYSALPRGLGPSLVLIPVGLYLDRRLLQYAAPAFVYILLYSFLPHKELRFIIYVFPLLNMASAATCSYIYVRRTKAPIFELLFWGFIIVILGNIVISLAFTLVAMTNYPGGIAITRFHKLLKNEPYVHVHICNLAAQTGVTRYTEINEDWMYSKKESLSPDLLQYYTHLLVEAKSKYSSNLKSFSQTHDILDSIESFSQIAMNYRLMPPVKIKTKPAIFILERKDFREFPYGHNLGVSDISSLGAVESILSGETLIEVTNYENYEENGSKETEEAATSVEKQEQEKVVDLNVPETENTIVDIAEPTPFKKEVEVPADVEVPEEKVPIVEEEIKVEVDKSPKVAKAKKAFDELKSLRIERKKKAIEKIKSETRKEVVESAKEKLKEIMKRHKNIAAELSESIMTDITNELEQKDGRGDIPESELVPEANQVDEAATEAKKDQETVLNIGDALNIDVTSQTNETIDSIVDEVILRLIDRKIYDDKTKPEDIKSEDRLMIQKIVEEVVSEKIKLNYSNTESK</sequence>
<evidence type="ECO:0000256" key="11">
    <source>
        <dbReference type="ARBA" id="ARBA00048899"/>
    </source>
</evidence>
<organism evidence="14 15">
    <name type="scientific">Chrysodeixis includens</name>
    <name type="common">Soybean looper</name>
    <name type="synonym">Pseudoplusia includens</name>
    <dbReference type="NCBI Taxonomy" id="689277"/>
    <lineage>
        <taxon>Eukaryota</taxon>
        <taxon>Metazoa</taxon>
        <taxon>Ecdysozoa</taxon>
        <taxon>Arthropoda</taxon>
        <taxon>Hexapoda</taxon>
        <taxon>Insecta</taxon>
        <taxon>Pterygota</taxon>
        <taxon>Neoptera</taxon>
        <taxon>Endopterygota</taxon>
        <taxon>Lepidoptera</taxon>
        <taxon>Glossata</taxon>
        <taxon>Ditrysia</taxon>
        <taxon>Noctuoidea</taxon>
        <taxon>Noctuidae</taxon>
        <taxon>Plusiinae</taxon>
        <taxon>Chrysodeixis</taxon>
    </lineage>
</organism>
<feature type="transmembrane region" description="Helical" evidence="12">
    <location>
        <begin position="139"/>
        <end position="155"/>
    </location>
</feature>
<protein>
    <recommendedName>
        <fullName evidence="12">Mannosyltransferase</fullName>
        <ecNumber evidence="12">2.4.1.-</ecNumber>
    </recommendedName>
</protein>
<feature type="transmembrane region" description="Helical" evidence="12">
    <location>
        <begin position="301"/>
        <end position="322"/>
    </location>
</feature>
<comment type="similarity">
    <text evidence="3 12">Belongs to the glycosyltransferase 22 family.</text>
</comment>
<gene>
    <name evidence="14" type="ORF">CINC_LOCUS6122</name>
</gene>
<evidence type="ECO:0000256" key="8">
    <source>
        <dbReference type="ARBA" id="ARBA00022989"/>
    </source>
</evidence>
<feature type="signal peptide" evidence="13">
    <location>
        <begin position="1"/>
        <end position="23"/>
    </location>
</feature>
<evidence type="ECO:0000256" key="13">
    <source>
        <dbReference type="SAM" id="SignalP"/>
    </source>
</evidence>
<feature type="transmembrane region" description="Helical" evidence="12">
    <location>
        <begin position="114"/>
        <end position="132"/>
    </location>
</feature>
<keyword evidence="9 12" id="KW-0472">Membrane</keyword>
<evidence type="ECO:0000256" key="3">
    <source>
        <dbReference type="ARBA" id="ARBA00007063"/>
    </source>
</evidence>
<evidence type="ECO:0000256" key="7">
    <source>
        <dbReference type="ARBA" id="ARBA00022824"/>
    </source>
</evidence>
<comment type="pathway">
    <text evidence="2">Protein modification; protein glycosylation.</text>
</comment>
<evidence type="ECO:0000313" key="14">
    <source>
        <dbReference type="EMBL" id="CAH0594133.1"/>
    </source>
</evidence>
<feature type="chain" id="PRO_5040378351" description="Mannosyltransferase" evidence="13">
    <location>
        <begin position="24"/>
        <end position="770"/>
    </location>
</feature>
<dbReference type="OrthoDB" id="19039at2759"/>
<feature type="transmembrane region" description="Helical" evidence="12">
    <location>
        <begin position="197"/>
        <end position="220"/>
    </location>
</feature>
<dbReference type="GO" id="GO:0006487">
    <property type="term" value="P:protein N-linked glycosylation"/>
    <property type="evidence" value="ECO:0007669"/>
    <property type="project" value="TreeGrafter"/>
</dbReference>
<name>A0A9P0BMK2_CHRIL</name>
<keyword evidence="13" id="KW-0732">Signal</keyword>
<proteinExistence type="inferred from homology"/>
<dbReference type="EC" id="2.4.1.-" evidence="12"/>
<evidence type="ECO:0000256" key="1">
    <source>
        <dbReference type="ARBA" id="ARBA00004477"/>
    </source>
</evidence>
<feature type="transmembrane region" description="Helical" evidence="12">
    <location>
        <begin position="277"/>
        <end position="295"/>
    </location>
</feature>
<dbReference type="GO" id="GO:0005789">
    <property type="term" value="C:endoplasmic reticulum membrane"/>
    <property type="evidence" value="ECO:0007669"/>
    <property type="project" value="UniProtKB-SubCell"/>
</dbReference>
<evidence type="ECO:0000313" key="15">
    <source>
        <dbReference type="Proteomes" id="UP001154114"/>
    </source>
</evidence>
<evidence type="ECO:0000256" key="4">
    <source>
        <dbReference type="ARBA" id="ARBA00022676"/>
    </source>
</evidence>
<dbReference type="PANTHER" id="PTHR22760">
    <property type="entry name" value="GLYCOSYLTRANSFERASE"/>
    <property type="match status" value="1"/>
</dbReference>
<keyword evidence="6 12" id="KW-0812">Transmembrane</keyword>
<keyword evidence="5" id="KW-0808">Transferase</keyword>
<dbReference type="InterPro" id="IPR005599">
    <property type="entry name" value="GPI_mannosylTrfase"/>
</dbReference>
<feature type="transmembrane region" description="Helical" evidence="12">
    <location>
        <begin position="85"/>
        <end position="102"/>
    </location>
</feature>
<evidence type="ECO:0000256" key="6">
    <source>
        <dbReference type="ARBA" id="ARBA00022692"/>
    </source>
</evidence>
<comment type="subcellular location">
    <subcellularLocation>
        <location evidence="1 12">Endoplasmic reticulum membrane</location>
        <topology evidence="1 12">Multi-pass membrane protein</topology>
    </subcellularLocation>
</comment>
<feature type="transmembrane region" description="Helical" evidence="12">
    <location>
        <begin position="161"/>
        <end position="185"/>
    </location>
</feature>
<feature type="transmembrane region" description="Helical" evidence="12">
    <location>
        <begin position="248"/>
        <end position="270"/>
    </location>
</feature>
<accession>A0A9P0BMK2</accession>
<comment type="catalytic activity">
    <reaction evidence="11">
        <text>an alpha-D-Man-(1-&gt;2)-alpha-D-Man-(1-&gt;2)-alpha-D-Man-(1-&gt;3)-[alpha-D-Man-(1-&gt;2)-alpha-D-Man-(1-&gt;3)-alpha-D-Man-(1-&gt;6)]-beta-D-Man-(1-&gt;4)-beta-D-GlcNAc-(1-&gt;4)-alpha-D-GlcNAc-diphospho-di-trans,poly-cis-dolichol + a di-trans,poly-cis-dolichyl beta-D-mannosyl phosphate = an alpha-D-Man-(1-&gt;2)-alpha-D-Man-(1-&gt;2)-alpha-D-Man-(1-&gt;3)-[alpha-D-Man-(1-&gt;2)-alpha-D-Man-(1-&gt;3)-[alpha-D-Man-(1-&gt;6)]-alpha-D-Man-(1-&gt;6)]-beta-D-Man-(1-&gt;4)-beta-D-GlcNAc-(1-&gt;4)-alpha-D-GlcNAc-diphospho-di-trans,poly-cis-dolichol + a di-trans,poly-cis-dolichyl phosphate + H(+)</text>
        <dbReference type="Rhea" id="RHEA:29535"/>
        <dbReference type="Rhea" id="RHEA-COMP:19498"/>
        <dbReference type="Rhea" id="RHEA-COMP:19501"/>
        <dbReference type="Rhea" id="RHEA-COMP:19518"/>
        <dbReference type="Rhea" id="RHEA-COMP:19519"/>
        <dbReference type="ChEBI" id="CHEBI:15378"/>
        <dbReference type="ChEBI" id="CHEBI:57683"/>
        <dbReference type="ChEBI" id="CHEBI:58211"/>
        <dbReference type="ChEBI" id="CHEBI:132517"/>
        <dbReference type="ChEBI" id="CHEBI:132519"/>
        <dbReference type="EC" id="2.4.1.260"/>
    </reaction>
    <physiologicalReaction direction="left-to-right" evidence="11">
        <dbReference type="Rhea" id="RHEA:29536"/>
    </physiologicalReaction>
</comment>
<evidence type="ECO:0000256" key="12">
    <source>
        <dbReference type="RuleBase" id="RU363075"/>
    </source>
</evidence>
<dbReference type="Proteomes" id="UP001154114">
    <property type="component" value="Chromosome 20"/>
</dbReference>
<evidence type="ECO:0000256" key="5">
    <source>
        <dbReference type="ARBA" id="ARBA00022679"/>
    </source>
</evidence>
<comment type="function">
    <text evidence="10">Mannosyltransferase that operates in the biosynthetic pathway of dolichol-linked oligosaccharides, the glycan precursors employed in protein asparagine (N)-glycosylation. The assembly of dolichol-linked oligosaccharides begins on the cytosolic side of the endoplasmic reticulum membrane and finishes in its lumen. The sequential addition of sugars to dolichol pyrophosphate produces dolichol-linked oligosaccharides containing fourteen sugars, including two GlcNAcs, nine mannoses and three glucoses. Once assembled, the oligosaccharide is transferred from the lipid to nascent proteins by oligosaccharyltransferases. In the lumen of the endoplasmic reticulum, adds the eighth mannose residue in an alpha-1,6 linkage onto Man(7)GlcNAc(2)-PP-dolichol to produce Man(8)GlcNAc(2)-PP-dolichol.</text>
</comment>
<dbReference type="EMBL" id="LR824023">
    <property type="protein sequence ID" value="CAH0594133.1"/>
    <property type="molecule type" value="Genomic_DNA"/>
</dbReference>
<keyword evidence="15" id="KW-1185">Reference proteome</keyword>
<feature type="transmembrane region" description="Helical" evidence="12">
    <location>
        <begin position="334"/>
        <end position="356"/>
    </location>
</feature>
<dbReference type="GO" id="GO:0052917">
    <property type="term" value="F:dol-P-Man:Man(7)GlcNAc(2)-PP-Dol alpha-1,6-mannosyltransferase activity"/>
    <property type="evidence" value="ECO:0007669"/>
    <property type="project" value="UniProtKB-EC"/>
</dbReference>
<keyword evidence="8 12" id="KW-1133">Transmembrane helix</keyword>
<dbReference type="AlphaFoldDB" id="A0A9P0BMK2"/>